<organism evidence="1 2">
    <name type="scientific">Scutellospora calospora</name>
    <dbReference type="NCBI Taxonomy" id="85575"/>
    <lineage>
        <taxon>Eukaryota</taxon>
        <taxon>Fungi</taxon>
        <taxon>Fungi incertae sedis</taxon>
        <taxon>Mucoromycota</taxon>
        <taxon>Glomeromycotina</taxon>
        <taxon>Glomeromycetes</taxon>
        <taxon>Diversisporales</taxon>
        <taxon>Gigasporaceae</taxon>
        <taxon>Scutellospora</taxon>
    </lineage>
</organism>
<comment type="caution">
    <text evidence="1">The sequence shown here is derived from an EMBL/GenBank/DDBJ whole genome shotgun (WGS) entry which is preliminary data.</text>
</comment>
<protein>
    <submittedName>
        <fullName evidence="1">7336_t:CDS:1</fullName>
    </submittedName>
</protein>
<accession>A0ACA9K4P4</accession>
<evidence type="ECO:0000313" key="1">
    <source>
        <dbReference type="EMBL" id="CAG8451791.1"/>
    </source>
</evidence>
<reference evidence="1" key="1">
    <citation type="submission" date="2021-06" db="EMBL/GenBank/DDBJ databases">
        <authorList>
            <person name="Kallberg Y."/>
            <person name="Tangrot J."/>
            <person name="Rosling A."/>
        </authorList>
    </citation>
    <scope>NUCLEOTIDE SEQUENCE</scope>
    <source>
        <strain evidence="1">AU212A</strain>
    </source>
</reference>
<evidence type="ECO:0000313" key="2">
    <source>
        <dbReference type="Proteomes" id="UP000789860"/>
    </source>
</evidence>
<sequence>MIETQAREDAIIKNDNLQALYTSENKELKDKIAHLNQDIDFMALNHAKSSTEKEEKIKHIQREAQEVREKLEAIQNIRKVSVEIQAKPEMKSVWVQTELTAEQIKQMEQSIIKYQNDIQKEQNKVQQKETELVNLRQQIQDLQTQTQPIKRELEALGKEGKETREQLEQSNKDLEGKVKDLEPNEAEKELLDKIGDANPTTIKNLLEKLQELLQNQQKISELTKKRDELQTQLDLATKTKEELATELNNLRTENKELRPLALKVITTKCLVADEIKDTDLSETILDSYFVEKLKEFMLEKDIKPETPTGPTEVPQITYPKK</sequence>
<dbReference type="EMBL" id="CAJVPM010000777">
    <property type="protein sequence ID" value="CAG8451791.1"/>
    <property type="molecule type" value="Genomic_DNA"/>
</dbReference>
<dbReference type="Proteomes" id="UP000789860">
    <property type="component" value="Unassembled WGS sequence"/>
</dbReference>
<name>A0ACA9K4P4_9GLOM</name>
<proteinExistence type="predicted"/>
<keyword evidence="2" id="KW-1185">Reference proteome</keyword>
<gene>
    <name evidence="1" type="ORF">SCALOS_LOCUS1214</name>
</gene>